<dbReference type="AlphaFoldDB" id="A0A540VM83"/>
<keyword evidence="5" id="KW-0408">Iron</keyword>
<gene>
    <name evidence="8" type="ORF">FKZ61_00395</name>
</gene>
<evidence type="ECO:0000256" key="4">
    <source>
        <dbReference type="ARBA" id="ARBA00022801"/>
    </source>
</evidence>
<proteinExistence type="predicted"/>
<dbReference type="Gene3D" id="3.90.320.10">
    <property type="match status" value="1"/>
</dbReference>
<name>A0A540VM83_9CHLR</name>
<sequence length="180" mass="20019">MAYLFGFALLLLMLGGALLWLGRRTREQAGLPPGQVIYSDTGAWEAVTAPLVSRRHGLVGRPDYLVQHRVGGRTTVIPVEVKSRACPDTPYPSHVLQLAAYCLLVEDVYGQRPPHGLLHYADRTFQIPFTDELRRQVLAASDAIRRARSAPDVHQQHDEPARCRGCGYLHACDEGRRLLG</sequence>
<reference evidence="8 9" key="1">
    <citation type="submission" date="2019-06" db="EMBL/GenBank/DDBJ databases">
        <title>Genome sequence of Litorilinea aerophila BAA-2444.</title>
        <authorList>
            <person name="Maclea K.S."/>
            <person name="Maurais E.G."/>
            <person name="Iannazzi L.C."/>
        </authorList>
    </citation>
    <scope>NUCLEOTIDE SEQUENCE [LARGE SCALE GENOMIC DNA]</scope>
    <source>
        <strain evidence="8 9">ATCC BAA-2444</strain>
    </source>
</reference>
<dbReference type="InterPro" id="IPR011604">
    <property type="entry name" value="PDDEXK-like_dom_sf"/>
</dbReference>
<dbReference type="GO" id="GO:0004518">
    <property type="term" value="F:nuclease activity"/>
    <property type="evidence" value="ECO:0007669"/>
    <property type="project" value="UniProtKB-KW"/>
</dbReference>
<evidence type="ECO:0000256" key="6">
    <source>
        <dbReference type="ARBA" id="ARBA00023014"/>
    </source>
</evidence>
<evidence type="ECO:0000313" key="8">
    <source>
        <dbReference type="EMBL" id="TQE97874.1"/>
    </source>
</evidence>
<dbReference type="GO" id="GO:0046872">
    <property type="term" value="F:metal ion binding"/>
    <property type="evidence" value="ECO:0007669"/>
    <property type="project" value="UniProtKB-KW"/>
</dbReference>
<comment type="caution">
    <text evidence="8">The sequence shown here is derived from an EMBL/GenBank/DDBJ whole genome shotgun (WGS) entry which is preliminary data.</text>
</comment>
<dbReference type="GO" id="GO:0051536">
    <property type="term" value="F:iron-sulfur cluster binding"/>
    <property type="evidence" value="ECO:0007669"/>
    <property type="project" value="UniProtKB-KW"/>
</dbReference>
<dbReference type="GO" id="GO:0016787">
    <property type="term" value="F:hydrolase activity"/>
    <property type="evidence" value="ECO:0007669"/>
    <property type="project" value="UniProtKB-KW"/>
</dbReference>
<evidence type="ECO:0000256" key="3">
    <source>
        <dbReference type="ARBA" id="ARBA00022723"/>
    </source>
</evidence>
<keyword evidence="3" id="KW-0479">Metal-binding</keyword>
<evidence type="ECO:0000256" key="1">
    <source>
        <dbReference type="ARBA" id="ARBA00001966"/>
    </source>
</evidence>
<dbReference type="InterPro" id="IPR051827">
    <property type="entry name" value="Cas4_exonuclease"/>
</dbReference>
<dbReference type="PANTHER" id="PTHR36531">
    <property type="entry name" value="CRISPR-ASSOCIATED EXONUCLEASE CAS4"/>
    <property type="match status" value="1"/>
</dbReference>
<dbReference type="PANTHER" id="PTHR36531:SF6">
    <property type="entry name" value="DNA REPLICATION ATP-DEPENDENT HELICASE_NUCLEASE DNA2"/>
    <property type="match status" value="1"/>
</dbReference>
<evidence type="ECO:0000256" key="2">
    <source>
        <dbReference type="ARBA" id="ARBA00022722"/>
    </source>
</evidence>
<comment type="cofactor">
    <cofactor evidence="1">
        <name>[4Fe-4S] cluster</name>
        <dbReference type="ChEBI" id="CHEBI:49883"/>
    </cofactor>
</comment>
<dbReference type="InterPro" id="IPR022765">
    <property type="entry name" value="Dna2/Cas4_DUF83"/>
</dbReference>
<dbReference type="Pfam" id="PF01930">
    <property type="entry name" value="Cas_Cas4"/>
    <property type="match status" value="1"/>
</dbReference>
<organism evidence="8 9">
    <name type="scientific">Litorilinea aerophila</name>
    <dbReference type="NCBI Taxonomy" id="1204385"/>
    <lineage>
        <taxon>Bacteria</taxon>
        <taxon>Bacillati</taxon>
        <taxon>Chloroflexota</taxon>
        <taxon>Caldilineae</taxon>
        <taxon>Caldilineales</taxon>
        <taxon>Caldilineaceae</taxon>
        <taxon>Litorilinea</taxon>
    </lineage>
</organism>
<keyword evidence="4" id="KW-0378">Hydrolase</keyword>
<feature type="domain" description="DUF83" evidence="7">
    <location>
        <begin position="74"/>
        <end position="172"/>
    </location>
</feature>
<keyword evidence="9" id="KW-1185">Reference proteome</keyword>
<keyword evidence="6" id="KW-0411">Iron-sulfur</keyword>
<dbReference type="OrthoDB" id="160794at2"/>
<evidence type="ECO:0000313" key="9">
    <source>
        <dbReference type="Proteomes" id="UP000317371"/>
    </source>
</evidence>
<dbReference type="EMBL" id="VIGC01000001">
    <property type="protein sequence ID" value="TQE97874.1"/>
    <property type="molecule type" value="Genomic_DNA"/>
</dbReference>
<evidence type="ECO:0000256" key="5">
    <source>
        <dbReference type="ARBA" id="ARBA00023004"/>
    </source>
</evidence>
<protein>
    <submittedName>
        <fullName evidence="8">Dna2/Cas4 domain-containing protein</fullName>
    </submittedName>
</protein>
<dbReference type="InParanoid" id="A0A540VM83"/>
<dbReference type="Proteomes" id="UP000317371">
    <property type="component" value="Unassembled WGS sequence"/>
</dbReference>
<dbReference type="RefSeq" id="WP_141608088.1">
    <property type="nucleotide sequence ID" value="NZ_VIGC02000001.1"/>
</dbReference>
<keyword evidence="2" id="KW-0540">Nuclease</keyword>
<accession>A0A540VM83</accession>
<evidence type="ECO:0000259" key="7">
    <source>
        <dbReference type="Pfam" id="PF01930"/>
    </source>
</evidence>